<protein>
    <submittedName>
        <fullName evidence="2">Uncharacterized protein</fullName>
    </submittedName>
</protein>
<keyword evidence="1" id="KW-1133">Transmembrane helix</keyword>
<organism evidence="2 3">
    <name type="scientific">Brevundimonas alba</name>
    <dbReference type="NCBI Taxonomy" id="74314"/>
    <lineage>
        <taxon>Bacteria</taxon>
        <taxon>Pseudomonadati</taxon>
        <taxon>Pseudomonadota</taxon>
        <taxon>Alphaproteobacteria</taxon>
        <taxon>Caulobacterales</taxon>
        <taxon>Caulobacteraceae</taxon>
        <taxon>Brevundimonas</taxon>
    </lineage>
</organism>
<dbReference type="EMBL" id="JAATJM010000002">
    <property type="protein sequence ID" value="NJC41800.1"/>
    <property type="molecule type" value="Genomic_DNA"/>
</dbReference>
<dbReference type="AlphaFoldDB" id="A0A7X5YNI1"/>
<evidence type="ECO:0000313" key="2">
    <source>
        <dbReference type="EMBL" id="NJC41800.1"/>
    </source>
</evidence>
<evidence type="ECO:0000256" key="1">
    <source>
        <dbReference type="SAM" id="Phobius"/>
    </source>
</evidence>
<comment type="caution">
    <text evidence="2">The sequence shown here is derived from an EMBL/GenBank/DDBJ whole genome shotgun (WGS) entry which is preliminary data.</text>
</comment>
<accession>A0A7X5YNI1</accession>
<name>A0A7X5YNI1_9CAUL</name>
<keyword evidence="1" id="KW-0812">Transmembrane</keyword>
<keyword evidence="3" id="KW-1185">Reference proteome</keyword>
<feature type="transmembrane region" description="Helical" evidence="1">
    <location>
        <begin position="6"/>
        <end position="26"/>
    </location>
</feature>
<dbReference type="RefSeq" id="WP_168047542.1">
    <property type="nucleotide sequence ID" value="NZ_JAATJM010000002.1"/>
</dbReference>
<feature type="transmembrane region" description="Helical" evidence="1">
    <location>
        <begin position="38"/>
        <end position="56"/>
    </location>
</feature>
<gene>
    <name evidence="2" type="ORF">GGQ87_002095</name>
</gene>
<keyword evidence="1" id="KW-0472">Membrane</keyword>
<reference evidence="2 3" key="1">
    <citation type="submission" date="2020-03" db="EMBL/GenBank/DDBJ databases">
        <title>Genomic Encyclopedia of Type Strains, Phase IV (KMG-IV): sequencing the most valuable type-strain genomes for metagenomic binning, comparative biology and taxonomic classification.</title>
        <authorList>
            <person name="Goeker M."/>
        </authorList>
    </citation>
    <scope>NUCLEOTIDE SEQUENCE [LARGE SCALE GENOMIC DNA]</scope>
    <source>
        <strain evidence="2 3">DSM 4736</strain>
    </source>
</reference>
<sequence>MTFDLQQFAIGVAWVVSVVGLGLWVWSWFLEKDAVRRIRLLDCGLVLISSAVLLRIVAQEKSMSILDWAMAFLAPLFIAAALWRLARTACPPPGK</sequence>
<evidence type="ECO:0000313" key="3">
    <source>
        <dbReference type="Proteomes" id="UP000587415"/>
    </source>
</evidence>
<feature type="transmembrane region" description="Helical" evidence="1">
    <location>
        <begin position="68"/>
        <end position="86"/>
    </location>
</feature>
<dbReference type="Proteomes" id="UP000587415">
    <property type="component" value="Unassembled WGS sequence"/>
</dbReference>
<proteinExistence type="predicted"/>